<dbReference type="PROSITE" id="PS51163">
    <property type="entry name" value="YRDC"/>
    <property type="match status" value="1"/>
</dbReference>
<keyword evidence="9" id="KW-1185">Reference proteome</keyword>
<dbReference type="Pfam" id="PF01300">
    <property type="entry name" value="Sua5_yciO_yrdC"/>
    <property type="match status" value="1"/>
</dbReference>
<evidence type="ECO:0000256" key="3">
    <source>
        <dbReference type="ARBA" id="ARBA00012584"/>
    </source>
</evidence>
<comment type="similarity">
    <text evidence="2">Belongs to the SUA5 family.</text>
</comment>
<proteinExistence type="inferred from homology"/>
<dbReference type="SUPFAM" id="SSF55821">
    <property type="entry name" value="YrdC/RibB"/>
    <property type="match status" value="1"/>
</dbReference>
<dbReference type="KEGG" id="xla:121397282"/>
<dbReference type="GO" id="GO:0005737">
    <property type="term" value="C:cytoplasm"/>
    <property type="evidence" value="ECO:0000318"/>
    <property type="project" value="GO_Central"/>
</dbReference>
<accession>A0A8J1LL31</accession>
<evidence type="ECO:0000256" key="1">
    <source>
        <dbReference type="ARBA" id="ARBA00004496"/>
    </source>
</evidence>
<evidence type="ECO:0000256" key="7">
    <source>
        <dbReference type="ARBA" id="ARBA00048366"/>
    </source>
</evidence>
<evidence type="ECO:0000313" key="9">
    <source>
        <dbReference type="Proteomes" id="UP000186698"/>
    </source>
</evidence>
<keyword evidence="6" id="KW-0808">Transferase</keyword>
<feature type="domain" description="YrdC-like" evidence="8">
    <location>
        <begin position="16"/>
        <end position="211"/>
    </location>
</feature>
<dbReference type="GO" id="GO:0000049">
    <property type="term" value="F:tRNA binding"/>
    <property type="evidence" value="ECO:0000318"/>
    <property type="project" value="GO_Central"/>
</dbReference>
<sequence>MKEVVSSCILPQSHRTSSLRTIANMLDNGGVCGIPTDTVYALAASCKHPEAINRIYSIKERPSEKPICICISNLDQLRVINPPFSPLLWNFMDLVYPGGISCIVQKGEWLKKLGVGPAYETVGTNDSIMIRVPDHTVTAHLTDMTGPLAITSANPSGESDSTHHDMVITRLSDKLDAVLCDGYSNELVGSTVVNCTKINEGIIKILREGCVPTTKIMQLFERAKNTPGFCRSTIIDVLEPNDMYWSPAGRSQETGTTWNDLTISIMRWKVETEETTAEVNTFQDYSPNQTQEASTGLIGKCHKILLHSPPGSRMGRPK</sequence>
<dbReference type="GO" id="GO:0006450">
    <property type="term" value="P:regulation of translational fidelity"/>
    <property type="evidence" value="ECO:0000318"/>
    <property type="project" value="GO_Central"/>
</dbReference>
<comment type="catalytic activity">
    <reaction evidence="7">
        <text>L-threonine + hydrogencarbonate + ATP = L-threonylcarbamoyladenylate + diphosphate + H2O</text>
        <dbReference type="Rhea" id="RHEA:36407"/>
        <dbReference type="ChEBI" id="CHEBI:15377"/>
        <dbReference type="ChEBI" id="CHEBI:17544"/>
        <dbReference type="ChEBI" id="CHEBI:30616"/>
        <dbReference type="ChEBI" id="CHEBI:33019"/>
        <dbReference type="ChEBI" id="CHEBI:57926"/>
        <dbReference type="ChEBI" id="CHEBI:73682"/>
        <dbReference type="EC" id="2.7.7.87"/>
    </reaction>
</comment>
<evidence type="ECO:0000313" key="10">
    <source>
        <dbReference type="RefSeq" id="XP_041429824.1"/>
    </source>
</evidence>
<dbReference type="PANTHER" id="PTHR17490:SF14">
    <property type="entry name" value="THREONYLCARBAMOYL-AMP SYNTHASE"/>
    <property type="match status" value="1"/>
</dbReference>
<dbReference type="InterPro" id="IPR017945">
    <property type="entry name" value="DHBP_synth_RibB-like_a/b_dom"/>
</dbReference>
<dbReference type="PANTHER" id="PTHR17490">
    <property type="entry name" value="SUA5"/>
    <property type="match status" value="1"/>
</dbReference>
<dbReference type="EC" id="2.7.7.87" evidence="3"/>
<dbReference type="InterPro" id="IPR006070">
    <property type="entry name" value="Sua5-like_dom"/>
</dbReference>
<dbReference type="GeneID" id="121397282"/>
<dbReference type="AlphaFoldDB" id="A0A8J1LL31"/>
<evidence type="ECO:0000256" key="6">
    <source>
        <dbReference type="ARBA" id="ARBA00022679"/>
    </source>
</evidence>
<dbReference type="OrthoDB" id="3648309at2759"/>
<dbReference type="GO" id="GO:0003725">
    <property type="term" value="F:double-stranded RNA binding"/>
    <property type="evidence" value="ECO:0007669"/>
    <property type="project" value="InterPro"/>
</dbReference>
<dbReference type="GO" id="GO:0061710">
    <property type="term" value="F:L-threonylcarbamoyladenylate synthase"/>
    <property type="evidence" value="ECO:0007669"/>
    <property type="project" value="UniProtKB-EC"/>
</dbReference>
<evidence type="ECO:0000256" key="2">
    <source>
        <dbReference type="ARBA" id="ARBA00007663"/>
    </source>
</evidence>
<dbReference type="Gene3D" id="3.90.870.10">
    <property type="entry name" value="DHBP synthase"/>
    <property type="match status" value="1"/>
</dbReference>
<evidence type="ECO:0000259" key="8">
    <source>
        <dbReference type="PROSITE" id="PS51163"/>
    </source>
</evidence>
<evidence type="ECO:0000256" key="5">
    <source>
        <dbReference type="ARBA" id="ARBA00022490"/>
    </source>
</evidence>
<dbReference type="GO" id="GO:0016779">
    <property type="term" value="F:nucleotidyltransferase activity"/>
    <property type="evidence" value="ECO:0000318"/>
    <property type="project" value="GO_Central"/>
</dbReference>
<keyword evidence="5" id="KW-0963">Cytoplasm</keyword>
<dbReference type="InterPro" id="IPR050156">
    <property type="entry name" value="TC-AMP_synthase_SUA5"/>
</dbReference>
<protein>
    <recommendedName>
        <fullName evidence="4">Threonylcarbamoyl-AMP synthase</fullName>
        <ecNumber evidence="3">2.7.7.87</ecNumber>
    </recommendedName>
</protein>
<dbReference type="RefSeq" id="XP_041429824.1">
    <property type="nucleotide sequence ID" value="XM_041573890.1"/>
</dbReference>
<comment type="subcellular location">
    <subcellularLocation>
        <location evidence="1">Cytoplasm</location>
    </subcellularLocation>
</comment>
<organism evidence="9 10">
    <name type="scientific">Xenopus laevis</name>
    <name type="common">African clawed frog</name>
    <dbReference type="NCBI Taxonomy" id="8355"/>
    <lineage>
        <taxon>Eukaryota</taxon>
        <taxon>Metazoa</taxon>
        <taxon>Chordata</taxon>
        <taxon>Craniata</taxon>
        <taxon>Vertebrata</taxon>
        <taxon>Euteleostomi</taxon>
        <taxon>Amphibia</taxon>
        <taxon>Batrachia</taxon>
        <taxon>Anura</taxon>
        <taxon>Pipoidea</taxon>
        <taxon>Pipidae</taxon>
        <taxon>Xenopodinae</taxon>
        <taxon>Xenopus</taxon>
        <taxon>Xenopus</taxon>
    </lineage>
</organism>
<reference evidence="10" key="1">
    <citation type="submission" date="2025-08" db="UniProtKB">
        <authorList>
            <consortium name="RefSeq"/>
        </authorList>
    </citation>
    <scope>IDENTIFICATION</scope>
    <source>
        <strain evidence="10">J_2021</strain>
        <tissue evidence="10">Erythrocytes</tissue>
    </source>
</reference>
<dbReference type="Proteomes" id="UP000186698">
    <property type="component" value="Chromosome 8L"/>
</dbReference>
<dbReference type="FunFam" id="3.90.870.10:FF:000010">
    <property type="entry name" value="Si:ch211-153b23.4"/>
    <property type="match status" value="1"/>
</dbReference>
<gene>
    <name evidence="10" type="primary">LOC121397282</name>
</gene>
<evidence type="ECO:0000256" key="4">
    <source>
        <dbReference type="ARBA" id="ARBA00015492"/>
    </source>
</evidence>
<name>A0A8J1LL31_XENLA</name>